<dbReference type="InterPro" id="IPR014001">
    <property type="entry name" value="Helicase_ATP-bd"/>
</dbReference>
<feature type="compositionally biased region" description="Gly residues" evidence="8">
    <location>
        <begin position="682"/>
        <end position="698"/>
    </location>
</feature>
<feature type="compositionally biased region" description="Polar residues" evidence="8">
    <location>
        <begin position="82"/>
        <end position="97"/>
    </location>
</feature>
<protein>
    <recommendedName>
        <fullName evidence="7">ATP-dependent RNA helicase</fullName>
        <ecNumber evidence="7">3.6.4.13</ecNumber>
    </recommendedName>
</protein>
<evidence type="ECO:0000259" key="11">
    <source>
        <dbReference type="PROSITE" id="PS51194"/>
    </source>
</evidence>
<evidence type="ECO:0000256" key="6">
    <source>
        <dbReference type="RuleBase" id="RU000492"/>
    </source>
</evidence>
<dbReference type="Gene3D" id="3.40.50.300">
    <property type="entry name" value="P-loop containing nucleotide triphosphate hydrolases"/>
    <property type="match status" value="2"/>
</dbReference>
<evidence type="ECO:0000256" key="2">
    <source>
        <dbReference type="ARBA" id="ARBA00022801"/>
    </source>
</evidence>
<dbReference type="OrthoDB" id="193716at2759"/>
<feature type="region of interest" description="Disordered" evidence="8">
    <location>
        <begin position="42"/>
        <end position="98"/>
    </location>
</feature>
<evidence type="ECO:0000256" key="5">
    <source>
        <dbReference type="ARBA" id="ARBA00022884"/>
    </source>
</evidence>
<evidence type="ECO:0000256" key="7">
    <source>
        <dbReference type="RuleBase" id="RU365068"/>
    </source>
</evidence>
<dbReference type="AlphaFoldDB" id="A0A061H9B8"/>
<dbReference type="GO" id="GO:0016787">
    <property type="term" value="F:hydrolase activity"/>
    <property type="evidence" value="ECO:0007669"/>
    <property type="project" value="UniProtKB-KW"/>
</dbReference>
<comment type="function">
    <text evidence="7">RNA helicase.</text>
</comment>
<feature type="signal peptide" evidence="9">
    <location>
        <begin position="1"/>
        <end position="28"/>
    </location>
</feature>
<feature type="region of interest" description="Disordered" evidence="8">
    <location>
        <begin position="640"/>
        <end position="708"/>
    </location>
</feature>
<dbReference type="PROSITE" id="PS51194">
    <property type="entry name" value="HELICASE_CTER"/>
    <property type="match status" value="1"/>
</dbReference>
<keyword evidence="4 6" id="KW-0067">ATP-binding</keyword>
<dbReference type="CDD" id="cd18787">
    <property type="entry name" value="SF2_C_DEAD"/>
    <property type="match status" value="1"/>
</dbReference>
<dbReference type="InterPro" id="IPR027417">
    <property type="entry name" value="P-loop_NTPase"/>
</dbReference>
<comment type="domain">
    <text evidence="7">The Q motif is unique to and characteristic of the DEAD box family of RNA helicases and controls ATP binding and hydrolysis.</text>
</comment>
<dbReference type="InterPro" id="IPR000629">
    <property type="entry name" value="RNA-helicase_DEAD-box_CS"/>
</dbReference>
<dbReference type="EC" id="3.6.4.13" evidence="7"/>
<dbReference type="InterPro" id="IPR001650">
    <property type="entry name" value="Helicase_C-like"/>
</dbReference>
<dbReference type="GO" id="GO:0003724">
    <property type="term" value="F:RNA helicase activity"/>
    <property type="evidence" value="ECO:0007669"/>
    <property type="project" value="UniProtKB-EC"/>
</dbReference>
<keyword evidence="5 7" id="KW-0694">RNA-binding</keyword>
<comment type="similarity">
    <text evidence="6">Belongs to the DEAD box helicase family.</text>
</comment>
<evidence type="ECO:0000313" key="13">
    <source>
        <dbReference type="Proteomes" id="UP000053664"/>
    </source>
</evidence>
<evidence type="ECO:0000313" key="12">
    <source>
        <dbReference type="EMBL" id="EPQ29233.1"/>
    </source>
</evidence>
<evidence type="ECO:0000256" key="4">
    <source>
        <dbReference type="ARBA" id="ARBA00022840"/>
    </source>
</evidence>
<dbReference type="InterPro" id="IPR011545">
    <property type="entry name" value="DEAD/DEAH_box_helicase_dom"/>
</dbReference>
<dbReference type="Proteomes" id="UP000053664">
    <property type="component" value="Unassembled WGS sequence"/>
</dbReference>
<evidence type="ECO:0000259" key="10">
    <source>
        <dbReference type="PROSITE" id="PS51192"/>
    </source>
</evidence>
<comment type="catalytic activity">
    <reaction evidence="7">
        <text>ATP + H2O = ADP + phosphate + H(+)</text>
        <dbReference type="Rhea" id="RHEA:13065"/>
        <dbReference type="ChEBI" id="CHEBI:15377"/>
        <dbReference type="ChEBI" id="CHEBI:15378"/>
        <dbReference type="ChEBI" id="CHEBI:30616"/>
        <dbReference type="ChEBI" id="CHEBI:43474"/>
        <dbReference type="ChEBI" id="CHEBI:456216"/>
        <dbReference type="EC" id="3.6.4.13"/>
    </reaction>
</comment>
<dbReference type="PROSITE" id="PS00039">
    <property type="entry name" value="DEAD_ATP_HELICASE"/>
    <property type="match status" value="1"/>
</dbReference>
<dbReference type="Pfam" id="PF00271">
    <property type="entry name" value="Helicase_C"/>
    <property type="match status" value="1"/>
</dbReference>
<dbReference type="eggNOG" id="KOG0342">
    <property type="taxonomic scope" value="Eukaryota"/>
</dbReference>
<dbReference type="GeneID" id="19317100"/>
<reference evidence="12 13" key="1">
    <citation type="journal article" date="2013" name="Plant Cell">
        <title>The transition from a phytopathogenic smut ancestor to an anamorphic biocontrol agent deciphered by comparative whole-genome analysis.</title>
        <authorList>
            <person name="Lefebvre F."/>
            <person name="Joly D.L."/>
            <person name="Labbe C."/>
            <person name="Teichmann B."/>
            <person name="Linning R."/>
            <person name="Belzile F."/>
            <person name="Bakkeren G."/>
            <person name="Belanger R.R."/>
        </authorList>
    </citation>
    <scope>NUCLEOTIDE SEQUENCE [LARGE SCALE GENOMIC DNA]</scope>
    <source>
        <strain evidence="12 13">PF-1</strain>
    </source>
</reference>
<feature type="chain" id="PRO_5001599849" description="ATP-dependent RNA helicase" evidence="9">
    <location>
        <begin position="29"/>
        <end position="708"/>
    </location>
</feature>
<feature type="domain" description="Helicase ATP-binding" evidence="10">
    <location>
        <begin position="147"/>
        <end position="336"/>
    </location>
</feature>
<dbReference type="PANTHER" id="PTHR24031">
    <property type="entry name" value="RNA HELICASE"/>
    <property type="match status" value="1"/>
</dbReference>
<keyword evidence="3 6" id="KW-0347">Helicase</keyword>
<dbReference type="SUPFAM" id="SSF52540">
    <property type="entry name" value="P-loop containing nucleoside triphosphate hydrolases"/>
    <property type="match status" value="1"/>
</dbReference>
<dbReference type="SMART" id="SM00490">
    <property type="entry name" value="HELICc"/>
    <property type="match status" value="1"/>
</dbReference>
<dbReference type="PROSITE" id="PS51192">
    <property type="entry name" value="HELICASE_ATP_BIND_1"/>
    <property type="match status" value="1"/>
</dbReference>
<evidence type="ECO:0000256" key="3">
    <source>
        <dbReference type="ARBA" id="ARBA00022806"/>
    </source>
</evidence>
<feature type="domain" description="Helicase C-terminal" evidence="11">
    <location>
        <begin position="361"/>
        <end position="520"/>
    </location>
</feature>
<keyword evidence="9" id="KW-0732">Signal</keyword>
<keyword evidence="2 6" id="KW-0378">Hydrolase</keyword>
<dbReference type="RefSeq" id="XP_007878696.1">
    <property type="nucleotide sequence ID" value="XM_007880505.1"/>
</dbReference>
<gene>
    <name evidence="12" type="ORF">PFL1_02988</name>
</gene>
<evidence type="ECO:0000256" key="9">
    <source>
        <dbReference type="SAM" id="SignalP"/>
    </source>
</evidence>
<dbReference type="GO" id="GO:0003723">
    <property type="term" value="F:RNA binding"/>
    <property type="evidence" value="ECO:0007669"/>
    <property type="project" value="UniProtKB-UniRule"/>
</dbReference>
<dbReference type="Pfam" id="PF00270">
    <property type="entry name" value="DEAD"/>
    <property type="match status" value="1"/>
</dbReference>
<feature type="compositionally biased region" description="Basic residues" evidence="8">
    <location>
        <begin position="699"/>
        <end position="708"/>
    </location>
</feature>
<sequence length="708" mass="76013">MHRAFSAVVALRPWLLQSLLTPARPSFAAPPRSHLLRTIFTMNSSNNGQHRGPARGGGRNRGRGGRPQQQQQQQQRHRHNDSVVSTTANTPVASGTATPVKMEELDASSEGGHLTATQFSSLRGKIDDRLLNAIPFTHMSQVQAATLPTALSGRDVLAQAKTGTGKTLAFLIPSIQRLLSLDTPPPASAVSVLVLSPTRELALQIEREAHMLLANLRGSIEVQHVVGGTNIQTERTRLKAKRKDLLIATPGRLLDHLDNATPDLNLRDAFQNLQLLVLDEADRMLDMGFRQDLEKILRAMPAQRPGQHRQALFFSATIPSFVHEVKLLKPDHAFISTLKEEEVNVHQHVPQEVAIVPLHRAMPFLLLCLLAEARRYPDTHKVLIFLPTARATSLYASIFADLARHPAFKALGPVFEIHSRKSQSARTSTMASFRTSASGLLFSSDVTARGVDIPGVSLVAQVGLPMSSEQYIHRLGRTARAGKDGRGVLILSPHEEWFLRSPEVDRLPIKPMDTAALRAEGAAAGTPVETCNDAVDAAMVATDASARSQAYQAHMGYYKSFLKACRWKPEDLIQHTNHYAYATLLWNQSQVPSPASEAERANDAAPLPAGFVPPPLLAKTVGMMGLKTYRSLLNVVQSLPDKETGGGGGGGGQQGQGQKRARGVPGGGGASGDDGSSRGAPRRGGGGGGGGARGGRGGARPRRGGPPA</sequence>
<dbReference type="HOGENOM" id="CLU_003041_26_6_1"/>
<name>A0A061H9B8_9BASI</name>
<dbReference type="SMART" id="SM00487">
    <property type="entry name" value="DEXDc"/>
    <property type="match status" value="1"/>
</dbReference>
<dbReference type="GO" id="GO:0005524">
    <property type="term" value="F:ATP binding"/>
    <property type="evidence" value="ECO:0007669"/>
    <property type="project" value="UniProtKB-UniRule"/>
</dbReference>
<proteinExistence type="inferred from homology"/>
<keyword evidence="1 6" id="KW-0547">Nucleotide-binding</keyword>
<feature type="compositionally biased region" description="Gly residues" evidence="8">
    <location>
        <begin position="645"/>
        <end position="655"/>
    </location>
</feature>
<accession>A0A061H9B8</accession>
<dbReference type="EMBL" id="KE361631">
    <property type="protein sequence ID" value="EPQ29233.1"/>
    <property type="molecule type" value="Genomic_DNA"/>
</dbReference>
<evidence type="ECO:0000256" key="1">
    <source>
        <dbReference type="ARBA" id="ARBA00022741"/>
    </source>
</evidence>
<evidence type="ECO:0000256" key="8">
    <source>
        <dbReference type="SAM" id="MobiDB-lite"/>
    </source>
</evidence>
<dbReference type="KEGG" id="pfp:PFL1_02988"/>
<organism evidence="12 13">
    <name type="scientific">Pseudozyma flocculosa PF-1</name>
    <dbReference type="NCBI Taxonomy" id="1277687"/>
    <lineage>
        <taxon>Eukaryota</taxon>
        <taxon>Fungi</taxon>
        <taxon>Dikarya</taxon>
        <taxon>Basidiomycota</taxon>
        <taxon>Ustilaginomycotina</taxon>
        <taxon>Ustilaginomycetes</taxon>
        <taxon>Ustilaginales</taxon>
        <taxon>Ustilaginaceae</taxon>
        <taxon>Pseudozyma</taxon>
    </lineage>
</organism>